<dbReference type="EMBL" id="JAMXFF010000035">
    <property type="protein sequence ID" value="MCT7968707.1"/>
    <property type="molecule type" value="Genomic_DNA"/>
</dbReference>
<keyword evidence="3" id="KW-1185">Reference proteome</keyword>
<comment type="caution">
    <text evidence="2">The sequence shown here is derived from an EMBL/GenBank/DDBJ whole genome shotgun (WGS) entry which is preliminary data.</text>
</comment>
<dbReference type="InterPro" id="IPR012296">
    <property type="entry name" value="Nuclease_put_TT1808"/>
</dbReference>
<evidence type="ECO:0000259" key="1">
    <source>
        <dbReference type="Pfam" id="PF05685"/>
    </source>
</evidence>
<keyword evidence="2" id="KW-0255">Endonuclease</keyword>
<organism evidence="2 3">
    <name type="scientific">Laspinema palackyanum D2a</name>
    <dbReference type="NCBI Taxonomy" id="2953684"/>
    <lineage>
        <taxon>Bacteria</taxon>
        <taxon>Bacillati</taxon>
        <taxon>Cyanobacteriota</taxon>
        <taxon>Cyanophyceae</taxon>
        <taxon>Oscillatoriophycideae</taxon>
        <taxon>Oscillatoriales</taxon>
        <taxon>Laspinemataceae</taxon>
        <taxon>Laspinema</taxon>
        <taxon>Laspinema palackyanum</taxon>
    </lineage>
</organism>
<dbReference type="CDD" id="cd06260">
    <property type="entry name" value="DUF820-like"/>
    <property type="match status" value="1"/>
</dbReference>
<evidence type="ECO:0000313" key="2">
    <source>
        <dbReference type="EMBL" id="MCT7968707.1"/>
    </source>
</evidence>
<accession>A0ABT2MZA6</accession>
<dbReference type="PANTHER" id="PTHR34107">
    <property type="entry name" value="SLL0198 PROTEIN-RELATED"/>
    <property type="match status" value="1"/>
</dbReference>
<protein>
    <submittedName>
        <fullName evidence="2">Uma2 family endonuclease</fullName>
    </submittedName>
</protein>
<sequence>MTPAIQSLTEITLEDFLQLPETKPASDYINGVIYQKPMPQTEHSRIQTRLSAVINQVGEPQNLSSAFTELRCTFGGASIVPDIVVFEWKNIPRKANGRLDNRVTIAPDWTMEILSPEQSANRVIRKIMLCLNHGTKLGWLVDPEDESVLIFKPNQNPELKTGDDVLPALTVLTDWQLSAQDLFGWLYS</sequence>
<dbReference type="PANTHER" id="PTHR34107:SF5">
    <property type="entry name" value="SLL1355 PROTEIN"/>
    <property type="match status" value="1"/>
</dbReference>
<reference evidence="2 3" key="1">
    <citation type="journal article" date="2022" name="Front. Microbiol.">
        <title>High genomic differentiation and limited gene flow indicate recent cryptic speciation within the genus Laspinema (cyanobacteria).</title>
        <authorList>
            <person name="Stanojkovic A."/>
            <person name="Skoupy S."/>
            <person name="Skaloud P."/>
            <person name="Dvorak P."/>
        </authorList>
    </citation>
    <scope>NUCLEOTIDE SEQUENCE [LARGE SCALE GENOMIC DNA]</scope>
    <source>
        <strain evidence="2 3">D2a</strain>
    </source>
</reference>
<dbReference type="RefSeq" id="WP_368008208.1">
    <property type="nucleotide sequence ID" value="NZ_JAMXFF010000035.1"/>
</dbReference>
<dbReference type="GO" id="GO:0004519">
    <property type="term" value="F:endonuclease activity"/>
    <property type="evidence" value="ECO:0007669"/>
    <property type="project" value="UniProtKB-KW"/>
</dbReference>
<keyword evidence="2" id="KW-0540">Nuclease</keyword>
<gene>
    <name evidence="2" type="ORF">NG799_20580</name>
</gene>
<evidence type="ECO:0000313" key="3">
    <source>
        <dbReference type="Proteomes" id="UP001525890"/>
    </source>
</evidence>
<feature type="domain" description="Putative restriction endonuclease" evidence="1">
    <location>
        <begin position="13"/>
        <end position="179"/>
    </location>
</feature>
<dbReference type="InterPro" id="IPR008538">
    <property type="entry name" value="Uma2"/>
</dbReference>
<proteinExistence type="predicted"/>
<dbReference type="Gene3D" id="3.90.1570.10">
    <property type="entry name" value="tt1808, chain A"/>
    <property type="match status" value="1"/>
</dbReference>
<dbReference type="SUPFAM" id="SSF52980">
    <property type="entry name" value="Restriction endonuclease-like"/>
    <property type="match status" value="1"/>
</dbReference>
<dbReference type="Proteomes" id="UP001525890">
    <property type="component" value="Unassembled WGS sequence"/>
</dbReference>
<name>A0ABT2MZA6_9CYAN</name>
<dbReference type="Pfam" id="PF05685">
    <property type="entry name" value="Uma2"/>
    <property type="match status" value="1"/>
</dbReference>
<dbReference type="InterPro" id="IPR011335">
    <property type="entry name" value="Restrct_endonuc-II-like"/>
</dbReference>
<keyword evidence="2" id="KW-0378">Hydrolase</keyword>